<protein>
    <submittedName>
        <fullName evidence="3">Uncharacterized protein</fullName>
    </submittedName>
</protein>
<sequence>MEEAMAEHIQNTQEVAHEAEKKGNDQQEVNYINRHGHKTGLWVRIRTRTSKNHKQSASCSCCRESPPGELKCLGMMMPTAVAGLVGSGQCVQSGYHEYQYQDGQHVHLAEYQI</sequence>
<reference evidence="3" key="1">
    <citation type="submission" date="2019-12" db="EMBL/GenBank/DDBJ databases">
        <title>Genome sequencing and annotation of Brassica cretica.</title>
        <authorList>
            <person name="Studholme D.J."/>
            <person name="Sarris P.F."/>
        </authorList>
    </citation>
    <scope>NUCLEOTIDE SEQUENCE</scope>
    <source>
        <strain evidence="3">PFS-001/15</strain>
        <strain evidence="2">PFS-102/07</strain>
        <tissue evidence="3">Leaf</tissue>
    </source>
</reference>
<feature type="compositionally biased region" description="Basic and acidic residues" evidence="1">
    <location>
        <begin position="15"/>
        <end position="25"/>
    </location>
</feature>
<accession>A0A8S9KU54</accession>
<evidence type="ECO:0000313" key="3">
    <source>
        <dbReference type="EMBL" id="KAF2596746.1"/>
    </source>
</evidence>
<feature type="region of interest" description="Disordered" evidence="1">
    <location>
        <begin position="1"/>
        <end position="26"/>
    </location>
</feature>
<gene>
    <name evidence="3" type="ORF">F2Q68_00009607</name>
    <name evidence="2" type="ORF">F2Q70_00016642</name>
</gene>
<evidence type="ECO:0000256" key="1">
    <source>
        <dbReference type="SAM" id="MobiDB-lite"/>
    </source>
</evidence>
<evidence type="ECO:0000313" key="4">
    <source>
        <dbReference type="Proteomes" id="UP000712281"/>
    </source>
</evidence>
<proteinExistence type="predicted"/>
<evidence type="ECO:0000313" key="2">
    <source>
        <dbReference type="EMBL" id="KAF2564640.1"/>
    </source>
</evidence>
<dbReference type="Proteomes" id="UP000712281">
    <property type="component" value="Unassembled WGS sequence"/>
</dbReference>
<dbReference type="EMBL" id="QGKY02001250">
    <property type="protein sequence ID" value="KAF2564640.1"/>
    <property type="molecule type" value="Genomic_DNA"/>
</dbReference>
<organism evidence="3 4">
    <name type="scientific">Brassica cretica</name>
    <name type="common">Mustard</name>
    <dbReference type="NCBI Taxonomy" id="69181"/>
    <lineage>
        <taxon>Eukaryota</taxon>
        <taxon>Viridiplantae</taxon>
        <taxon>Streptophyta</taxon>
        <taxon>Embryophyta</taxon>
        <taxon>Tracheophyta</taxon>
        <taxon>Spermatophyta</taxon>
        <taxon>Magnoliopsida</taxon>
        <taxon>eudicotyledons</taxon>
        <taxon>Gunneridae</taxon>
        <taxon>Pentapetalae</taxon>
        <taxon>rosids</taxon>
        <taxon>malvids</taxon>
        <taxon>Brassicales</taxon>
        <taxon>Brassicaceae</taxon>
        <taxon>Brassiceae</taxon>
        <taxon>Brassica</taxon>
    </lineage>
</organism>
<comment type="caution">
    <text evidence="3">The sequence shown here is derived from an EMBL/GenBank/DDBJ whole genome shotgun (WGS) entry which is preliminary data.</text>
</comment>
<name>A0A8S9KU54_BRACR</name>
<dbReference type="EMBL" id="QGKW02000717">
    <property type="protein sequence ID" value="KAF2596746.1"/>
    <property type="molecule type" value="Genomic_DNA"/>
</dbReference>
<dbReference type="AlphaFoldDB" id="A0A8S9KU54"/>